<evidence type="ECO:0000313" key="6">
    <source>
        <dbReference type="Proteomes" id="UP000009183"/>
    </source>
</evidence>
<dbReference type="GO" id="GO:0008171">
    <property type="term" value="F:O-methyltransferase activity"/>
    <property type="evidence" value="ECO:0007669"/>
    <property type="project" value="InterPro"/>
</dbReference>
<dbReference type="PROSITE" id="PS51683">
    <property type="entry name" value="SAM_OMT_II"/>
    <property type="match status" value="1"/>
</dbReference>
<dbReference type="HOGENOM" id="CLU_3378051_0_0_1"/>
<dbReference type="InterPro" id="IPR001077">
    <property type="entry name" value="COMT_C"/>
</dbReference>
<keyword evidence="2" id="KW-0808">Transferase</keyword>
<dbReference type="STRING" id="29760.F6HU95"/>
<gene>
    <name evidence="5" type="ordered locus">VIT_02s0025g02930</name>
</gene>
<dbReference type="EMBL" id="FN596251">
    <property type="protein sequence ID" value="CCB58318.1"/>
    <property type="molecule type" value="Genomic_DNA"/>
</dbReference>
<evidence type="ECO:0000256" key="3">
    <source>
        <dbReference type="ARBA" id="ARBA00022691"/>
    </source>
</evidence>
<dbReference type="AlphaFoldDB" id="F6HU95"/>
<dbReference type="Gene3D" id="3.40.50.150">
    <property type="entry name" value="Vaccinia Virus protein VP39"/>
    <property type="match status" value="1"/>
</dbReference>
<keyword evidence="3" id="KW-0949">S-adenosyl-L-methionine</keyword>
<evidence type="ECO:0000256" key="2">
    <source>
        <dbReference type="ARBA" id="ARBA00022679"/>
    </source>
</evidence>
<evidence type="ECO:0000259" key="4">
    <source>
        <dbReference type="Pfam" id="PF00891"/>
    </source>
</evidence>
<feature type="domain" description="O-methyltransferase C-terminal" evidence="4">
    <location>
        <begin position="3"/>
        <end position="33"/>
    </location>
</feature>
<evidence type="ECO:0000313" key="5">
    <source>
        <dbReference type="EMBL" id="CCB58318.1"/>
    </source>
</evidence>
<proteinExistence type="predicted"/>
<dbReference type="GO" id="GO:0032259">
    <property type="term" value="P:methylation"/>
    <property type="evidence" value="ECO:0007669"/>
    <property type="project" value="UniProtKB-KW"/>
</dbReference>
<reference evidence="6" key="1">
    <citation type="journal article" date="2007" name="Nature">
        <title>The grapevine genome sequence suggests ancestral hexaploidization in major angiosperm phyla.</title>
        <authorList>
            <consortium name="The French-Italian Public Consortium for Grapevine Genome Characterization."/>
            <person name="Jaillon O."/>
            <person name="Aury J.-M."/>
            <person name="Noel B."/>
            <person name="Policriti A."/>
            <person name="Clepet C."/>
            <person name="Casagrande A."/>
            <person name="Choisne N."/>
            <person name="Aubourg S."/>
            <person name="Vitulo N."/>
            <person name="Jubin C."/>
            <person name="Vezzi A."/>
            <person name="Legeai F."/>
            <person name="Hugueney P."/>
            <person name="Dasilva C."/>
            <person name="Horner D."/>
            <person name="Mica E."/>
            <person name="Jublot D."/>
            <person name="Poulain J."/>
            <person name="Bruyere C."/>
            <person name="Billault A."/>
            <person name="Segurens B."/>
            <person name="Gouyvenoux M."/>
            <person name="Ugarte E."/>
            <person name="Cattonaro F."/>
            <person name="Anthouard V."/>
            <person name="Vico V."/>
            <person name="Del Fabbro C."/>
            <person name="Alaux M."/>
            <person name="Di Gaspero G."/>
            <person name="Dumas V."/>
            <person name="Felice N."/>
            <person name="Paillard S."/>
            <person name="Juman I."/>
            <person name="Moroldo M."/>
            <person name="Scalabrin S."/>
            <person name="Canaguier A."/>
            <person name="Le Clainche I."/>
            <person name="Malacrida G."/>
            <person name="Durand E."/>
            <person name="Pesole G."/>
            <person name="Laucou V."/>
            <person name="Chatelet P."/>
            <person name="Merdinoglu D."/>
            <person name="Delledonne M."/>
            <person name="Pezzotti M."/>
            <person name="Lecharny A."/>
            <person name="Scarpelli C."/>
            <person name="Artiguenave F."/>
            <person name="Pe M.E."/>
            <person name="Valle G."/>
            <person name="Morgante M."/>
            <person name="Caboche M."/>
            <person name="Adam-Blondon A.-F."/>
            <person name="Weissenbach J."/>
            <person name="Quetier F."/>
            <person name="Wincker P."/>
        </authorList>
    </citation>
    <scope>NUCLEOTIDE SEQUENCE [LARGE SCALE GENOMIC DNA]</scope>
    <source>
        <strain evidence="6">cv. Pinot noir / PN40024</strain>
    </source>
</reference>
<organism evidence="5 6">
    <name type="scientific">Vitis vinifera</name>
    <name type="common">Grape</name>
    <dbReference type="NCBI Taxonomy" id="29760"/>
    <lineage>
        <taxon>Eukaryota</taxon>
        <taxon>Viridiplantae</taxon>
        <taxon>Streptophyta</taxon>
        <taxon>Embryophyta</taxon>
        <taxon>Tracheophyta</taxon>
        <taxon>Spermatophyta</taxon>
        <taxon>Magnoliopsida</taxon>
        <taxon>eudicotyledons</taxon>
        <taxon>Gunneridae</taxon>
        <taxon>Pentapetalae</taxon>
        <taxon>rosids</taxon>
        <taxon>Vitales</taxon>
        <taxon>Vitaceae</taxon>
        <taxon>Viteae</taxon>
        <taxon>Vitis</taxon>
    </lineage>
</organism>
<sequence>MAASSSNGVEHVAGDMFTSVPNGDAIFMKWILHS</sequence>
<dbReference type="PaxDb" id="29760-VIT_02s0025g02930.t01"/>
<protein>
    <recommendedName>
        <fullName evidence="4">O-methyltransferase C-terminal domain-containing protein</fullName>
    </recommendedName>
</protein>
<dbReference type="Proteomes" id="UP000009183">
    <property type="component" value="Chromosome 2"/>
</dbReference>
<keyword evidence="6" id="KW-1185">Reference proteome</keyword>
<accession>F6HU95</accession>
<dbReference type="InterPro" id="IPR016461">
    <property type="entry name" value="COMT-like"/>
</dbReference>
<dbReference type="InParanoid" id="F6HU95"/>
<evidence type="ECO:0000256" key="1">
    <source>
        <dbReference type="ARBA" id="ARBA00022603"/>
    </source>
</evidence>
<keyword evidence="1" id="KW-0489">Methyltransferase</keyword>
<dbReference type="Pfam" id="PF00891">
    <property type="entry name" value="Methyltransf_2"/>
    <property type="match status" value="1"/>
</dbReference>
<dbReference type="InterPro" id="IPR029063">
    <property type="entry name" value="SAM-dependent_MTases_sf"/>
</dbReference>
<name>F6HU95_VITVI</name>